<dbReference type="InterPro" id="IPR032710">
    <property type="entry name" value="NTF2-like_dom_sf"/>
</dbReference>
<dbReference type="Gene3D" id="3.10.450.50">
    <property type="match status" value="1"/>
</dbReference>
<evidence type="ECO:0000313" key="2">
    <source>
        <dbReference type="EMBL" id="WTU72819.1"/>
    </source>
</evidence>
<reference evidence="2" key="1">
    <citation type="submission" date="2022-10" db="EMBL/GenBank/DDBJ databases">
        <title>The complete genomes of actinobacterial strains from the NBC collection.</title>
        <authorList>
            <person name="Joergensen T.S."/>
            <person name="Alvarez Arevalo M."/>
            <person name="Sterndorff E.B."/>
            <person name="Faurdal D."/>
            <person name="Vuksanovic O."/>
            <person name="Mourched A.-S."/>
            <person name="Charusanti P."/>
            <person name="Shaw S."/>
            <person name="Blin K."/>
            <person name="Weber T."/>
        </authorList>
    </citation>
    <scope>NUCLEOTIDE SEQUENCE</scope>
    <source>
        <strain evidence="2">NBC_00049</strain>
    </source>
</reference>
<gene>
    <name evidence="2" type="ORF">OG327_05370</name>
</gene>
<protein>
    <submittedName>
        <fullName evidence="2">Nuclear transport factor 2 family protein</fullName>
    </submittedName>
</protein>
<sequence>MPAERQLTEDAIRSFAENWYVALDRHVAPDQVLALITEDLEFKVPEATFLGHEGFGRWYEAVTHRFFDEVHTVTKVEPVIEGDRAVVRVLVNWQAKIWDAPAATSEWLGFDADQTWTVVAGPDGPLIKQYTVNDLAPMPGSGSL</sequence>
<dbReference type="Pfam" id="PF12680">
    <property type="entry name" value="SnoaL_2"/>
    <property type="match status" value="1"/>
</dbReference>
<accession>A0AAU2JJA9</accession>
<dbReference type="SUPFAM" id="SSF54427">
    <property type="entry name" value="NTF2-like"/>
    <property type="match status" value="1"/>
</dbReference>
<name>A0AAU2JJA9_9ACTN</name>
<organism evidence="2">
    <name type="scientific">Streptomyces sp. NBC_00049</name>
    <dbReference type="NCBI Taxonomy" id="2903617"/>
    <lineage>
        <taxon>Bacteria</taxon>
        <taxon>Bacillati</taxon>
        <taxon>Actinomycetota</taxon>
        <taxon>Actinomycetes</taxon>
        <taxon>Kitasatosporales</taxon>
        <taxon>Streptomycetaceae</taxon>
        <taxon>Streptomyces</taxon>
    </lineage>
</organism>
<dbReference type="InterPro" id="IPR037401">
    <property type="entry name" value="SnoaL-like"/>
</dbReference>
<feature type="domain" description="SnoaL-like" evidence="1">
    <location>
        <begin position="17"/>
        <end position="118"/>
    </location>
</feature>
<proteinExistence type="predicted"/>
<dbReference type="EMBL" id="CP108264">
    <property type="protein sequence ID" value="WTU72819.1"/>
    <property type="molecule type" value="Genomic_DNA"/>
</dbReference>
<dbReference type="AlphaFoldDB" id="A0AAU2JJA9"/>
<evidence type="ECO:0000259" key="1">
    <source>
        <dbReference type="Pfam" id="PF12680"/>
    </source>
</evidence>